<feature type="compositionally biased region" description="Acidic residues" evidence="1">
    <location>
        <begin position="177"/>
        <end position="189"/>
    </location>
</feature>
<dbReference type="EMBL" id="ML996092">
    <property type="protein sequence ID" value="KAF2148752.1"/>
    <property type="molecule type" value="Genomic_DNA"/>
</dbReference>
<comment type="caution">
    <text evidence="2">The sequence shown here is derived from an EMBL/GenBank/DDBJ whole genome shotgun (WGS) entry which is preliminary data.</text>
</comment>
<evidence type="ECO:0000256" key="1">
    <source>
        <dbReference type="SAM" id="MobiDB-lite"/>
    </source>
</evidence>
<name>A0A9P4MDB8_9PEZI</name>
<sequence>MSNAWAVSVHLRFSRVPIHPHPCLPRTRIDICCPSLSRRSFKSIACNHSTTFSPSDGTQHQQGSGGSLGPSPDLSLDMQRHGDLLEILTFHAPWSCGLRQYQILPGFFTALLAAFNGEVRNGAFHCTLFIVDVMETTFNDFTREPSDKVEQKDQRTPGRHEQSALEPKIGRKRDADEAGIQDDHEDTFC</sequence>
<organism evidence="2 3">
    <name type="scientific">Myriangium duriaei CBS 260.36</name>
    <dbReference type="NCBI Taxonomy" id="1168546"/>
    <lineage>
        <taxon>Eukaryota</taxon>
        <taxon>Fungi</taxon>
        <taxon>Dikarya</taxon>
        <taxon>Ascomycota</taxon>
        <taxon>Pezizomycotina</taxon>
        <taxon>Dothideomycetes</taxon>
        <taxon>Dothideomycetidae</taxon>
        <taxon>Myriangiales</taxon>
        <taxon>Myriangiaceae</taxon>
        <taxon>Myriangium</taxon>
    </lineage>
</organism>
<accession>A0A9P4MDB8</accession>
<proteinExistence type="predicted"/>
<feature type="compositionally biased region" description="Basic and acidic residues" evidence="1">
    <location>
        <begin position="144"/>
        <end position="176"/>
    </location>
</feature>
<evidence type="ECO:0000313" key="2">
    <source>
        <dbReference type="EMBL" id="KAF2148752.1"/>
    </source>
</evidence>
<dbReference type="Proteomes" id="UP000799439">
    <property type="component" value="Unassembled WGS sequence"/>
</dbReference>
<evidence type="ECO:0000313" key="3">
    <source>
        <dbReference type="Proteomes" id="UP000799439"/>
    </source>
</evidence>
<feature type="region of interest" description="Disordered" evidence="1">
    <location>
        <begin position="144"/>
        <end position="189"/>
    </location>
</feature>
<dbReference type="AlphaFoldDB" id="A0A9P4MDB8"/>
<gene>
    <name evidence="2" type="ORF">K461DRAFT_315742</name>
</gene>
<keyword evidence="3" id="KW-1185">Reference proteome</keyword>
<feature type="region of interest" description="Disordered" evidence="1">
    <location>
        <begin position="52"/>
        <end position="75"/>
    </location>
</feature>
<protein>
    <submittedName>
        <fullName evidence="2">Uncharacterized protein</fullName>
    </submittedName>
</protein>
<reference evidence="2" key="1">
    <citation type="journal article" date="2020" name="Stud. Mycol.">
        <title>101 Dothideomycetes genomes: a test case for predicting lifestyles and emergence of pathogens.</title>
        <authorList>
            <person name="Haridas S."/>
            <person name="Albert R."/>
            <person name="Binder M."/>
            <person name="Bloem J."/>
            <person name="Labutti K."/>
            <person name="Salamov A."/>
            <person name="Andreopoulos B."/>
            <person name="Baker S."/>
            <person name="Barry K."/>
            <person name="Bills G."/>
            <person name="Bluhm B."/>
            <person name="Cannon C."/>
            <person name="Castanera R."/>
            <person name="Culley D."/>
            <person name="Daum C."/>
            <person name="Ezra D."/>
            <person name="Gonzalez J."/>
            <person name="Henrissat B."/>
            <person name="Kuo A."/>
            <person name="Liang C."/>
            <person name="Lipzen A."/>
            <person name="Lutzoni F."/>
            <person name="Magnuson J."/>
            <person name="Mondo S."/>
            <person name="Nolan M."/>
            <person name="Ohm R."/>
            <person name="Pangilinan J."/>
            <person name="Park H.-J."/>
            <person name="Ramirez L."/>
            <person name="Alfaro M."/>
            <person name="Sun H."/>
            <person name="Tritt A."/>
            <person name="Yoshinaga Y."/>
            <person name="Zwiers L.-H."/>
            <person name="Turgeon B."/>
            <person name="Goodwin S."/>
            <person name="Spatafora J."/>
            <person name="Crous P."/>
            <person name="Grigoriev I."/>
        </authorList>
    </citation>
    <scope>NUCLEOTIDE SEQUENCE</scope>
    <source>
        <strain evidence="2">CBS 260.36</strain>
    </source>
</reference>